<evidence type="ECO:0000313" key="2">
    <source>
        <dbReference type="EMBL" id="OJT10696.1"/>
    </source>
</evidence>
<evidence type="ECO:0000313" key="3">
    <source>
        <dbReference type="Proteomes" id="UP000184267"/>
    </source>
</evidence>
<sequence>MAQRPKVPTALHAELTEYSSLLRALRTSNTLDLVQHLAEPSLTSFHPSSDLDDVSLPDEDPPLTEFASQDLVSNVGSSIQSYVSSEARERLPTGKAKQKDIWTRWPLLAGDVHVPEWGLHDEVRHAAQEALVSSQDHGAGPSSPKDQTIQADYIPPSSDEEDREHPALSPTALRAMTADSAAFITRILALLAAHVPNTEKSMQNRLRPINWETVIDIACTHGVVSADMAERVRGRLSRLYPPAQPSTSSRVGRLSAAKTNLMSRLVELDASLLAPSEHETKRKPKRNSKKREASADANVPVKRQRSEDGG</sequence>
<protein>
    <submittedName>
        <fullName evidence="2">Uncharacterized protein</fullName>
    </submittedName>
</protein>
<dbReference type="OrthoDB" id="3260379at2759"/>
<dbReference type="AlphaFoldDB" id="A0A1M2VT10"/>
<proteinExistence type="predicted"/>
<dbReference type="Proteomes" id="UP000184267">
    <property type="component" value="Unassembled WGS sequence"/>
</dbReference>
<evidence type="ECO:0000256" key="1">
    <source>
        <dbReference type="SAM" id="MobiDB-lite"/>
    </source>
</evidence>
<dbReference type="OMA" id="DVACTHG"/>
<dbReference type="EMBL" id="MNAD01000749">
    <property type="protein sequence ID" value="OJT10696.1"/>
    <property type="molecule type" value="Genomic_DNA"/>
</dbReference>
<reference evidence="2 3" key="1">
    <citation type="submission" date="2016-10" db="EMBL/GenBank/DDBJ databases">
        <title>Genome sequence of the basidiomycete white-rot fungus Trametes pubescens.</title>
        <authorList>
            <person name="Makela M.R."/>
            <person name="Granchi Z."/>
            <person name="Peng M."/>
            <person name="De Vries R.P."/>
            <person name="Grigoriev I."/>
            <person name="Riley R."/>
            <person name="Hilden K."/>
        </authorList>
    </citation>
    <scope>NUCLEOTIDE SEQUENCE [LARGE SCALE GENOMIC DNA]</scope>
    <source>
        <strain evidence="2 3">FBCC735</strain>
    </source>
</reference>
<name>A0A1M2VT10_TRAPU</name>
<gene>
    <name evidence="2" type="ORF">TRAPUB_12789</name>
</gene>
<feature type="region of interest" description="Disordered" evidence="1">
    <location>
        <begin position="273"/>
        <end position="310"/>
    </location>
</feature>
<comment type="caution">
    <text evidence="2">The sequence shown here is derived from an EMBL/GenBank/DDBJ whole genome shotgun (WGS) entry which is preliminary data.</text>
</comment>
<accession>A0A1M2VT10</accession>
<organism evidence="2 3">
    <name type="scientific">Trametes pubescens</name>
    <name type="common">White-rot fungus</name>
    <dbReference type="NCBI Taxonomy" id="154538"/>
    <lineage>
        <taxon>Eukaryota</taxon>
        <taxon>Fungi</taxon>
        <taxon>Dikarya</taxon>
        <taxon>Basidiomycota</taxon>
        <taxon>Agaricomycotina</taxon>
        <taxon>Agaricomycetes</taxon>
        <taxon>Polyporales</taxon>
        <taxon>Polyporaceae</taxon>
        <taxon>Trametes</taxon>
    </lineage>
</organism>
<keyword evidence="3" id="KW-1185">Reference proteome</keyword>
<feature type="region of interest" description="Disordered" evidence="1">
    <location>
        <begin position="131"/>
        <end position="168"/>
    </location>
</feature>